<name>A0A0V1HPI8_9BILA</name>
<dbReference type="AlphaFoldDB" id="A0A0V1HPI8"/>
<dbReference type="Proteomes" id="UP000055024">
    <property type="component" value="Unassembled WGS sequence"/>
</dbReference>
<protein>
    <submittedName>
        <fullName evidence="1">Uncharacterized protein</fullName>
    </submittedName>
</protein>
<comment type="caution">
    <text evidence="1">The sequence shown here is derived from an EMBL/GenBank/DDBJ whole genome shotgun (WGS) entry which is preliminary data.</text>
</comment>
<gene>
    <name evidence="1" type="ORF">T11_9199</name>
</gene>
<sequence>MDRSNFFGLCDFFKKAGNSGAPTPAIWRAVLRRDRALIFHSHTLERCGRLGPTGFSAETHNESTQLDFVQR</sequence>
<reference evidence="1 2" key="1">
    <citation type="submission" date="2015-01" db="EMBL/GenBank/DDBJ databases">
        <title>Evolution of Trichinella species and genotypes.</title>
        <authorList>
            <person name="Korhonen P.K."/>
            <person name="Edoardo P."/>
            <person name="Giuseppe L.R."/>
            <person name="Gasser R.B."/>
        </authorList>
    </citation>
    <scope>NUCLEOTIDE SEQUENCE [LARGE SCALE GENOMIC DNA]</scope>
    <source>
        <strain evidence="1">ISS1029</strain>
    </source>
</reference>
<keyword evidence="2" id="KW-1185">Reference proteome</keyword>
<dbReference type="EMBL" id="JYDP01000040">
    <property type="protein sequence ID" value="KRZ12425.1"/>
    <property type="molecule type" value="Genomic_DNA"/>
</dbReference>
<organism evidence="1 2">
    <name type="scientific">Trichinella zimbabwensis</name>
    <dbReference type="NCBI Taxonomy" id="268475"/>
    <lineage>
        <taxon>Eukaryota</taxon>
        <taxon>Metazoa</taxon>
        <taxon>Ecdysozoa</taxon>
        <taxon>Nematoda</taxon>
        <taxon>Enoplea</taxon>
        <taxon>Dorylaimia</taxon>
        <taxon>Trichinellida</taxon>
        <taxon>Trichinellidae</taxon>
        <taxon>Trichinella</taxon>
    </lineage>
</organism>
<evidence type="ECO:0000313" key="2">
    <source>
        <dbReference type="Proteomes" id="UP000055024"/>
    </source>
</evidence>
<proteinExistence type="predicted"/>
<evidence type="ECO:0000313" key="1">
    <source>
        <dbReference type="EMBL" id="KRZ12425.1"/>
    </source>
</evidence>
<accession>A0A0V1HPI8</accession>
<dbReference type="OrthoDB" id="10269445at2759"/>